<dbReference type="RefSeq" id="WP_120197242.1">
    <property type="nucleotide sequence ID" value="NZ_MCIA01000023.1"/>
</dbReference>
<comment type="caution">
    <text evidence="6">The sequence shown here is derived from an EMBL/GenBank/DDBJ whole genome shotgun (WGS) entry which is preliminary data.</text>
</comment>
<dbReference type="NCBIfam" id="NF033788">
    <property type="entry name" value="HTH_metalloreg"/>
    <property type="match status" value="1"/>
</dbReference>
<reference evidence="6 7" key="1">
    <citation type="submission" date="2016-08" db="EMBL/GenBank/DDBJ databases">
        <title>A new outlook on sporulation: Clostridium algidixylanolyticum.</title>
        <authorList>
            <person name="Poppleton D.I."/>
            <person name="Gribaldo S."/>
        </authorList>
    </citation>
    <scope>NUCLEOTIDE SEQUENCE [LARGE SCALE GENOMIC DNA]</scope>
    <source>
        <strain evidence="6 7">SPL73</strain>
    </source>
</reference>
<dbReference type="PANTHER" id="PTHR43132:SF6">
    <property type="entry name" value="HTH-TYPE TRANSCRIPTIONAL REPRESSOR CZRA"/>
    <property type="match status" value="1"/>
</dbReference>
<evidence type="ECO:0000313" key="6">
    <source>
        <dbReference type="EMBL" id="RKD31024.1"/>
    </source>
</evidence>
<evidence type="ECO:0000256" key="1">
    <source>
        <dbReference type="ARBA" id="ARBA00023015"/>
    </source>
</evidence>
<dbReference type="Gene3D" id="1.10.10.10">
    <property type="entry name" value="Winged helix-like DNA-binding domain superfamily/Winged helix DNA-binding domain"/>
    <property type="match status" value="1"/>
</dbReference>
<evidence type="ECO:0000259" key="5">
    <source>
        <dbReference type="PROSITE" id="PS50987"/>
    </source>
</evidence>
<dbReference type="CDD" id="cd00090">
    <property type="entry name" value="HTH_ARSR"/>
    <property type="match status" value="1"/>
</dbReference>
<evidence type="ECO:0000256" key="4">
    <source>
        <dbReference type="ARBA" id="ARBA00043263"/>
    </source>
</evidence>
<dbReference type="OrthoDB" id="9794330at2"/>
<dbReference type="GO" id="GO:0003700">
    <property type="term" value="F:DNA-binding transcription factor activity"/>
    <property type="evidence" value="ECO:0007669"/>
    <property type="project" value="InterPro"/>
</dbReference>
<keyword evidence="1" id="KW-0805">Transcription regulation</keyword>
<gene>
    <name evidence="6" type="ORF">BET01_03980</name>
</gene>
<evidence type="ECO:0000256" key="2">
    <source>
        <dbReference type="ARBA" id="ARBA00023125"/>
    </source>
</evidence>
<keyword evidence="2" id="KW-0238">DNA-binding</keyword>
<accession>A0A419T0D5</accession>
<evidence type="ECO:0000256" key="3">
    <source>
        <dbReference type="ARBA" id="ARBA00023163"/>
    </source>
</evidence>
<dbReference type="PRINTS" id="PR00778">
    <property type="entry name" value="HTHARSR"/>
</dbReference>
<keyword evidence="4" id="KW-0105">Cadmium resistance</keyword>
<dbReference type="InterPro" id="IPR018334">
    <property type="entry name" value="ArsR_HTH"/>
</dbReference>
<dbReference type="Proteomes" id="UP000284277">
    <property type="component" value="Unassembled WGS sequence"/>
</dbReference>
<dbReference type="EMBL" id="MCIA01000023">
    <property type="protein sequence ID" value="RKD31024.1"/>
    <property type="molecule type" value="Genomic_DNA"/>
</dbReference>
<dbReference type="SMART" id="SM00418">
    <property type="entry name" value="HTH_ARSR"/>
    <property type="match status" value="1"/>
</dbReference>
<protein>
    <submittedName>
        <fullName evidence="6">Transcriptional regulator</fullName>
    </submittedName>
</protein>
<feature type="domain" description="HTH arsR-type" evidence="5">
    <location>
        <begin position="35"/>
        <end position="127"/>
    </location>
</feature>
<dbReference type="PROSITE" id="PS50987">
    <property type="entry name" value="HTH_ARSR_2"/>
    <property type="match status" value="1"/>
</dbReference>
<dbReference type="Pfam" id="PF01022">
    <property type="entry name" value="HTH_5"/>
    <property type="match status" value="1"/>
</dbReference>
<dbReference type="AlphaFoldDB" id="A0A419T0D5"/>
<dbReference type="SUPFAM" id="SSF46785">
    <property type="entry name" value="Winged helix' DNA-binding domain"/>
    <property type="match status" value="1"/>
</dbReference>
<dbReference type="InterPro" id="IPR011991">
    <property type="entry name" value="ArsR-like_HTH"/>
</dbReference>
<keyword evidence="7" id="KW-1185">Reference proteome</keyword>
<dbReference type="InterPro" id="IPR001845">
    <property type="entry name" value="HTH_ArsR_DNA-bd_dom"/>
</dbReference>
<name>A0A419T0D5_9FIRM</name>
<dbReference type="InterPro" id="IPR036388">
    <property type="entry name" value="WH-like_DNA-bd_sf"/>
</dbReference>
<proteinExistence type="predicted"/>
<evidence type="ECO:0000313" key="7">
    <source>
        <dbReference type="Proteomes" id="UP000284277"/>
    </source>
</evidence>
<dbReference type="InterPro" id="IPR051011">
    <property type="entry name" value="Metal_resp_trans_reg"/>
</dbReference>
<dbReference type="PROSITE" id="PS00846">
    <property type="entry name" value="HTH_ARSR_1"/>
    <property type="match status" value="1"/>
</dbReference>
<sequence>MEPDLKNNKPESDFDQCDFICVHESVVNQVLNAMPKEQELLDLADFYKVFGDATRIKILYVLSQSEMCVCDLANLLQMSQSAISHQLRVLKQMRLVKFRRDGKTVFYSLSDSHIETILAQGMEHISE</sequence>
<dbReference type="GO" id="GO:0003677">
    <property type="term" value="F:DNA binding"/>
    <property type="evidence" value="ECO:0007669"/>
    <property type="project" value="UniProtKB-KW"/>
</dbReference>
<organism evidence="6 7">
    <name type="scientific">Lacrimispora algidixylanolytica</name>
    <dbReference type="NCBI Taxonomy" id="94868"/>
    <lineage>
        <taxon>Bacteria</taxon>
        <taxon>Bacillati</taxon>
        <taxon>Bacillota</taxon>
        <taxon>Clostridia</taxon>
        <taxon>Lachnospirales</taxon>
        <taxon>Lachnospiraceae</taxon>
        <taxon>Lacrimispora</taxon>
    </lineage>
</organism>
<keyword evidence="3" id="KW-0804">Transcription</keyword>
<dbReference type="PANTHER" id="PTHR43132">
    <property type="entry name" value="ARSENICAL RESISTANCE OPERON REPRESSOR ARSR-RELATED"/>
    <property type="match status" value="1"/>
</dbReference>
<dbReference type="GO" id="GO:0046686">
    <property type="term" value="P:response to cadmium ion"/>
    <property type="evidence" value="ECO:0007669"/>
    <property type="project" value="UniProtKB-KW"/>
</dbReference>
<dbReference type="InterPro" id="IPR036390">
    <property type="entry name" value="WH_DNA-bd_sf"/>
</dbReference>